<reference evidence="1" key="1">
    <citation type="submission" date="2014-09" db="EMBL/GenBank/DDBJ databases">
        <authorList>
            <person name="Magalhaes I.L.F."/>
            <person name="Oliveira U."/>
            <person name="Santos F.R."/>
            <person name="Vidigal T.H.D.A."/>
            <person name="Brescovit A.D."/>
            <person name="Santos A.J."/>
        </authorList>
    </citation>
    <scope>NUCLEOTIDE SEQUENCE</scope>
    <source>
        <tissue evidence="1">Shoot tissue taken approximately 20 cm above the soil surface</tissue>
    </source>
</reference>
<organism evidence="1">
    <name type="scientific">Arundo donax</name>
    <name type="common">Giant reed</name>
    <name type="synonym">Donax arundinaceus</name>
    <dbReference type="NCBI Taxonomy" id="35708"/>
    <lineage>
        <taxon>Eukaryota</taxon>
        <taxon>Viridiplantae</taxon>
        <taxon>Streptophyta</taxon>
        <taxon>Embryophyta</taxon>
        <taxon>Tracheophyta</taxon>
        <taxon>Spermatophyta</taxon>
        <taxon>Magnoliopsida</taxon>
        <taxon>Liliopsida</taxon>
        <taxon>Poales</taxon>
        <taxon>Poaceae</taxon>
        <taxon>PACMAD clade</taxon>
        <taxon>Arundinoideae</taxon>
        <taxon>Arundineae</taxon>
        <taxon>Arundo</taxon>
    </lineage>
</organism>
<reference evidence="1" key="2">
    <citation type="journal article" date="2015" name="Data Brief">
        <title>Shoot transcriptome of the giant reed, Arundo donax.</title>
        <authorList>
            <person name="Barrero R.A."/>
            <person name="Guerrero F.D."/>
            <person name="Moolhuijzen P."/>
            <person name="Goolsby J.A."/>
            <person name="Tidwell J."/>
            <person name="Bellgard S.E."/>
            <person name="Bellgard M.I."/>
        </authorList>
    </citation>
    <scope>NUCLEOTIDE SEQUENCE</scope>
    <source>
        <tissue evidence="1">Shoot tissue taken approximately 20 cm above the soil surface</tissue>
    </source>
</reference>
<proteinExistence type="predicted"/>
<accession>A0A0A9GBB1</accession>
<name>A0A0A9GBB1_ARUDO</name>
<dbReference type="EMBL" id="GBRH01175526">
    <property type="protein sequence ID" value="JAE22370.1"/>
    <property type="molecule type" value="Transcribed_RNA"/>
</dbReference>
<protein>
    <submittedName>
        <fullName evidence="1">Uncharacterized protein</fullName>
    </submittedName>
</protein>
<evidence type="ECO:0000313" key="1">
    <source>
        <dbReference type="EMBL" id="JAE22370.1"/>
    </source>
</evidence>
<dbReference type="AlphaFoldDB" id="A0A0A9GBB1"/>
<sequence>MAQRQIYLQSNLFQSQLTIINMTDYTRWEMRRDHACTLLINWIEIHGDQPLLVGIKIKRLIKILDSVVNWSSTSSIRAEAVSIHARPRRIL</sequence>